<dbReference type="KEGG" id="ehl:EHLA_0081"/>
<evidence type="ECO:0000313" key="2">
    <source>
        <dbReference type="Proteomes" id="UP000217549"/>
    </source>
</evidence>
<dbReference type="CDD" id="cd10158">
    <property type="entry name" value="CsoR-like_DUF156_1"/>
    <property type="match status" value="1"/>
</dbReference>
<protein>
    <submittedName>
        <fullName evidence="1">Metal-sensitive transcriptional repressor</fullName>
    </submittedName>
</protein>
<dbReference type="EMBL" id="LT907978">
    <property type="protein sequence ID" value="SOB70859.1"/>
    <property type="molecule type" value="Genomic_DNA"/>
</dbReference>
<dbReference type="STRING" id="39488.ERS852450_01189"/>
<dbReference type="InterPro" id="IPR038390">
    <property type="entry name" value="Metal_Tscrpt_repr_sf"/>
</dbReference>
<evidence type="ECO:0000313" key="1">
    <source>
        <dbReference type="EMBL" id="SOB70859.1"/>
    </source>
</evidence>
<dbReference type="PANTHER" id="PTHR33677">
    <property type="entry name" value="TRANSCRIPTIONAL REPRESSOR FRMR-RELATED"/>
    <property type="match status" value="1"/>
</dbReference>
<gene>
    <name evidence="1" type="ORF">EHLA_0081</name>
</gene>
<dbReference type="GO" id="GO:0003677">
    <property type="term" value="F:DNA binding"/>
    <property type="evidence" value="ECO:0007669"/>
    <property type="project" value="InterPro"/>
</dbReference>
<dbReference type="Pfam" id="PF02583">
    <property type="entry name" value="Trns_repr_metal"/>
    <property type="match status" value="1"/>
</dbReference>
<accession>A0A285PMN9</accession>
<dbReference type="AlphaFoldDB" id="A0A285PMN9"/>
<dbReference type="InterPro" id="IPR003735">
    <property type="entry name" value="Metal_Tscrpt_repr"/>
</dbReference>
<reference evidence="2" key="1">
    <citation type="submission" date="2017-09" db="EMBL/GenBank/DDBJ databases">
        <authorList>
            <person name="Shetty A S."/>
        </authorList>
    </citation>
    <scope>NUCLEOTIDE SEQUENCE [LARGE SCALE GENOMIC DNA]</scope>
</reference>
<dbReference type="PANTHER" id="PTHR33677:SF3">
    <property type="entry name" value="COPPER-SENSING TRANSCRIPTIONAL REPRESSOR RICR"/>
    <property type="match status" value="1"/>
</dbReference>
<dbReference type="RefSeq" id="WP_330399828.1">
    <property type="nucleotide sequence ID" value="NZ_LT907978.1"/>
</dbReference>
<proteinExistence type="predicted"/>
<organism evidence="1 2">
    <name type="scientific">Anaerobutyricum hallii</name>
    <dbReference type="NCBI Taxonomy" id="39488"/>
    <lineage>
        <taxon>Bacteria</taxon>
        <taxon>Bacillati</taxon>
        <taxon>Bacillota</taxon>
        <taxon>Clostridia</taxon>
        <taxon>Lachnospirales</taxon>
        <taxon>Lachnospiraceae</taxon>
        <taxon>Anaerobutyricum</taxon>
    </lineage>
</organism>
<keyword evidence="2" id="KW-1185">Reference proteome</keyword>
<dbReference type="Proteomes" id="UP000217549">
    <property type="component" value="Chromosome I"/>
</dbReference>
<dbReference type="GO" id="GO:0045892">
    <property type="term" value="P:negative regulation of DNA-templated transcription"/>
    <property type="evidence" value="ECO:0007669"/>
    <property type="project" value="UniProtKB-ARBA"/>
</dbReference>
<dbReference type="GO" id="GO:0046872">
    <property type="term" value="F:metal ion binding"/>
    <property type="evidence" value="ECO:0007669"/>
    <property type="project" value="InterPro"/>
</dbReference>
<sequence>MENKHIHENEYIKNKDKTQNKYHIHEAAYMDEHMQEYVGQHIYEHTHIDEHGKAHTHTHNPETVKNELNRIARIIGHMKSIKTMIESGRDCSEVLIQLAAVDAAIKSLSRVILKEHMSTCIVDAIKTEDTEAIEALNEAIDKFIK</sequence>
<dbReference type="Gene3D" id="1.20.58.1000">
    <property type="entry name" value="Metal-sensitive repressor, helix protomer"/>
    <property type="match status" value="1"/>
</dbReference>
<name>A0A285PMN9_9FIRM</name>